<feature type="compositionally biased region" description="Pro residues" evidence="1">
    <location>
        <begin position="1"/>
        <end position="16"/>
    </location>
</feature>
<accession>A0AAD5VGV4</accession>
<dbReference type="GO" id="GO:0005525">
    <property type="term" value="F:GTP binding"/>
    <property type="evidence" value="ECO:0007669"/>
    <property type="project" value="InterPro"/>
</dbReference>
<evidence type="ECO:0000256" key="1">
    <source>
        <dbReference type="SAM" id="MobiDB-lite"/>
    </source>
</evidence>
<dbReference type="CDD" id="cd00882">
    <property type="entry name" value="Ras_like_GTPase"/>
    <property type="match status" value="1"/>
</dbReference>
<sequence>MGQKPSTPPSPPPRRPQPIRTGKHNIIVFGQAGAGKSSVVNMLLGLRDGSPGSARTSNNAGGCTLDYDGFDVEIDGSRYKLWDTAGLNEGESGNVPNSTAIAQLYHLLCDLKDGVSLLIFVVRGPRVVDSVGSNWKLFHEIICQSQVPALVAITGFEMQDGGIDGVNQWLTRNDGENRRNLEQYGVEPVDFICMTATRGPELGDGSCVFDRLYNDSQSRLRDLIPSASLSQPWCVPPVEWFKKIIKKDIETRTFLWFWTREVEIKREIYVIREEVKEQLQMQCGLSDGDIKILETRMRRSAD</sequence>
<comment type="caution">
    <text evidence="3">The sequence shown here is derived from an EMBL/GenBank/DDBJ whole genome shotgun (WGS) entry which is preliminary data.</text>
</comment>
<organism evidence="3 4">
    <name type="scientific">Leucocoprinus birnbaumii</name>
    <dbReference type="NCBI Taxonomy" id="56174"/>
    <lineage>
        <taxon>Eukaryota</taxon>
        <taxon>Fungi</taxon>
        <taxon>Dikarya</taxon>
        <taxon>Basidiomycota</taxon>
        <taxon>Agaricomycotina</taxon>
        <taxon>Agaricomycetes</taxon>
        <taxon>Agaricomycetidae</taxon>
        <taxon>Agaricales</taxon>
        <taxon>Agaricineae</taxon>
        <taxon>Agaricaceae</taxon>
        <taxon>Leucocoprinus</taxon>
    </lineage>
</organism>
<evidence type="ECO:0000259" key="2">
    <source>
        <dbReference type="Pfam" id="PF01926"/>
    </source>
</evidence>
<feature type="domain" description="G" evidence="2">
    <location>
        <begin position="26"/>
        <end position="123"/>
    </location>
</feature>
<feature type="region of interest" description="Disordered" evidence="1">
    <location>
        <begin position="1"/>
        <end position="20"/>
    </location>
</feature>
<dbReference type="InterPro" id="IPR027417">
    <property type="entry name" value="P-loop_NTPase"/>
</dbReference>
<dbReference type="Gene3D" id="3.40.50.300">
    <property type="entry name" value="P-loop containing nucleotide triphosphate hydrolases"/>
    <property type="match status" value="1"/>
</dbReference>
<dbReference type="AlphaFoldDB" id="A0AAD5VGV4"/>
<dbReference type="Proteomes" id="UP001213000">
    <property type="component" value="Unassembled WGS sequence"/>
</dbReference>
<dbReference type="InterPro" id="IPR006073">
    <property type="entry name" value="GTP-bd"/>
</dbReference>
<proteinExistence type="predicted"/>
<reference evidence="3" key="1">
    <citation type="submission" date="2022-07" db="EMBL/GenBank/DDBJ databases">
        <title>Genome Sequence of Leucocoprinus birnbaumii.</title>
        <authorList>
            <person name="Buettner E."/>
        </authorList>
    </citation>
    <scope>NUCLEOTIDE SEQUENCE</scope>
    <source>
        <strain evidence="3">VT141</strain>
    </source>
</reference>
<evidence type="ECO:0000313" key="3">
    <source>
        <dbReference type="EMBL" id="KAJ3559659.1"/>
    </source>
</evidence>
<dbReference type="EMBL" id="JANIEX010001287">
    <property type="protein sequence ID" value="KAJ3559659.1"/>
    <property type="molecule type" value="Genomic_DNA"/>
</dbReference>
<dbReference type="Pfam" id="PF01926">
    <property type="entry name" value="MMR_HSR1"/>
    <property type="match status" value="1"/>
</dbReference>
<protein>
    <recommendedName>
        <fullName evidence="2">G domain-containing protein</fullName>
    </recommendedName>
</protein>
<dbReference type="SUPFAM" id="SSF52540">
    <property type="entry name" value="P-loop containing nucleoside triphosphate hydrolases"/>
    <property type="match status" value="1"/>
</dbReference>
<name>A0AAD5VGV4_9AGAR</name>
<gene>
    <name evidence="3" type="ORF">NP233_g11207</name>
</gene>
<evidence type="ECO:0000313" key="4">
    <source>
        <dbReference type="Proteomes" id="UP001213000"/>
    </source>
</evidence>
<keyword evidence="4" id="KW-1185">Reference proteome</keyword>